<keyword evidence="1" id="KW-0812">Transmembrane</keyword>
<name>A0A7V0Q5R2_UNCW3</name>
<keyword evidence="1" id="KW-1133">Transmembrane helix</keyword>
<dbReference type="InterPro" id="IPR005543">
    <property type="entry name" value="PASTA_dom"/>
</dbReference>
<evidence type="ECO:0000313" key="3">
    <source>
        <dbReference type="EMBL" id="HDL60264.1"/>
    </source>
</evidence>
<dbReference type="AlphaFoldDB" id="A0A7V0Q5R2"/>
<dbReference type="Gene3D" id="3.30.10.20">
    <property type="match status" value="1"/>
</dbReference>
<sequence>MKQRRSSTLEHQKNMTRQRSFPKKVLIALWALFITGVLIIITFLVLDNLILPAYVNKYEITEVPDVVGLDYPQALDSLRARKLRPETYGQGRFVVRTEPEAGMLVKENRIIRVYLSDSLPESEY</sequence>
<dbReference type="CDD" id="cd06577">
    <property type="entry name" value="PASTA_pknB"/>
    <property type="match status" value="1"/>
</dbReference>
<proteinExistence type="predicted"/>
<dbReference type="SMART" id="SM00740">
    <property type="entry name" value="PASTA"/>
    <property type="match status" value="1"/>
</dbReference>
<evidence type="ECO:0000256" key="1">
    <source>
        <dbReference type="SAM" id="Phobius"/>
    </source>
</evidence>
<reference evidence="3" key="1">
    <citation type="journal article" date="2020" name="mSystems">
        <title>Genome- and Community-Level Interaction Insights into Carbon Utilization and Element Cycling Functions of Hydrothermarchaeota in Hydrothermal Sediment.</title>
        <authorList>
            <person name="Zhou Z."/>
            <person name="Liu Y."/>
            <person name="Xu W."/>
            <person name="Pan J."/>
            <person name="Luo Z.H."/>
            <person name="Li M."/>
        </authorList>
    </citation>
    <scope>NUCLEOTIDE SEQUENCE [LARGE SCALE GENOMIC DNA]</scope>
    <source>
        <strain evidence="3">HyVt-28</strain>
    </source>
</reference>
<evidence type="ECO:0000259" key="2">
    <source>
        <dbReference type="PROSITE" id="PS51178"/>
    </source>
</evidence>
<comment type="caution">
    <text evidence="3">The sequence shown here is derived from an EMBL/GenBank/DDBJ whole genome shotgun (WGS) entry which is preliminary data.</text>
</comment>
<dbReference type="SUPFAM" id="SSF54184">
    <property type="entry name" value="Penicillin-binding protein 2x (pbp-2x), c-terminal domain"/>
    <property type="match status" value="1"/>
</dbReference>
<organism evidence="3">
    <name type="scientific">candidate division WOR-3 bacterium</name>
    <dbReference type="NCBI Taxonomy" id="2052148"/>
    <lineage>
        <taxon>Bacteria</taxon>
        <taxon>Bacteria division WOR-3</taxon>
    </lineage>
</organism>
<dbReference type="Pfam" id="PF03793">
    <property type="entry name" value="PASTA"/>
    <property type="match status" value="1"/>
</dbReference>
<feature type="transmembrane region" description="Helical" evidence="1">
    <location>
        <begin position="25"/>
        <end position="46"/>
    </location>
</feature>
<gene>
    <name evidence="3" type="ORF">ENH14_02290</name>
</gene>
<accession>A0A7V0Q5R2</accession>
<keyword evidence="1" id="KW-0472">Membrane</keyword>
<dbReference type="Proteomes" id="UP000886381">
    <property type="component" value="Unassembled WGS sequence"/>
</dbReference>
<protein>
    <submittedName>
        <fullName evidence="3">PASTA domain-containing protein</fullName>
    </submittedName>
</protein>
<dbReference type="PROSITE" id="PS51178">
    <property type="entry name" value="PASTA"/>
    <property type="match status" value="1"/>
</dbReference>
<feature type="domain" description="PASTA" evidence="2">
    <location>
        <begin position="57"/>
        <end position="117"/>
    </location>
</feature>
<dbReference type="EMBL" id="DRDR01000095">
    <property type="protein sequence ID" value="HDL60264.1"/>
    <property type="molecule type" value="Genomic_DNA"/>
</dbReference>